<dbReference type="PATRIC" id="fig|742734.4.peg.1060"/>
<dbReference type="Proteomes" id="UP000037392">
    <property type="component" value="Unassembled WGS sequence"/>
</dbReference>
<dbReference type="Gene3D" id="1.20.144.10">
    <property type="entry name" value="Phosphatidic acid phosphatase type 2/haloperoxidase"/>
    <property type="match status" value="1"/>
</dbReference>
<keyword evidence="1" id="KW-0472">Membrane</keyword>
<feature type="transmembrane region" description="Helical" evidence="1">
    <location>
        <begin position="51"/>
        <end position="75"/>
    </location>
</feature>
<dbReference type="RefSeq" id="WP_007867160.1">
    <property type="nucleotide sequence ID" value="NZ_KQ235876.1"/>
</dbReference>
<feature type="transmembrane region" description="Helical" evidence="1">
    <location>
        <begin position="186"/>
        <end position="206"/>
    </location>
</feature>
<evidence type="ECO:0000313" key="3">
    <source>
        <dbReference type="Proteomes" id="UP000037392"/>
    </source>
</evidence>
<organism evidence="2 3">
    <name type="scientific">[Clostridium] citroniae WAL-19142</name>
    <dbReference type="NCBI Taxonomy" id="742734"/>
    <lineage>
        <taxon>Bacteria</taxon>
        <taxon>Bacillati</taxon>
        <taxon>Bacillota</taxon>
        <taxon>Clostridia</taxon>
        <taxon>Lachnospirales</taxon>
        <taxon>Lachnospiraceae</taxon>
        <taxon>Enterocloster</taxon>
    </lineage>
</organism>
<feature type="transmembrane region" description="Helical" evidence="1">
    <location>
        <begin position="12"/>
        <end position="30"/>
    </location>
</feature>
<reference evidence="2 3" key="1">
    <citation type="submission" date="2011-04" db="EMBL/GenBank/DDBJ databases">
        <title>The Genome Sequence of Clostridium citroniae WAL-19142.</title>
        <authorList>
            <consortium name="The Broad Institute Genome Sequencing Platform"/>
            <person name="Earl A."/>
            <person name="Ward D."/>
            <person name="Feldgarden M."/>
            <person name="Gevers D."/>
            <person name="Warren Y.A."/>
            <person name="Tyrrell K.L."/>
            <person name="Citron D.M."/>
            <person name="Goldstein E.J."/>
            <person name="Daigneault M."/>
            <person name="Allen-Vercoe E."/>
            <person name="Young S.K."/>
            <person name="Zeng Q."/>
            <person name="Gargeya S."/>
            <person name="Fitzgerald M."/>
            <person name="Haas B."/>
            <person name="Abouelleil A."/>
            <person name="Alvarado L."/>
            <person name="Arachchi H.M."/>
            <person name="Berlin A."/>
            <person name="Brown A."/>
            <person name="Chapman S.B."/>
            <person name="Chen Z."/>
            <person name="Dunbar C."/>
            <person name="Freedman E."/>
            <person name="Gearin G."/>
            <person name="Gellesch M."/>
            <person name="Goldberg J."/>
            <person name="Griggs A."/>
            <person name="Gujja S."/>
            <person name="Heilman E.R."/>
            <person name="Heiman D."/>
            <person name="Howarth C."/>
            <person name="Larson L."/>
            <person name="Lui A."/>
            <person name="MacDonald P.J."/>
            <person name="Mehta T."/>
            <person name="Montmayeur A."/>
            <person name="Murphy C."/>
            <person name="Neiman D."/>
            <person name="Pearson M."/>
            <person name="Priest M."/>
            <person name="Roberts A."/>
            <person name="Saif S."/>
            <person name="Shea T."/>
            <person name="Shenoy N."/>
            <person name="Sisk P."/>
            <person name="Stolte C."/>
            <person name="Sykes S."/>
            <person name="White J."/>
            <person name="Yandava C."/>
            <person name="Wortman J."/>
            <person name="Nusbaum C."/>
            <person name="Birren B."/>
        </authorList>
    </citation>
    <scope>NUCLEOTIDE SEQUENCE [LARGE SCALE GENOMIC DNA]</scope>
    <source>
        <strain evidence="2 3">WAL-19142</strain>
    </source>
</reference>
<gene>
    <name evidence="2" type="ORF">HMPREF9470_00998</name>
</gene>
<dbReference type="OrthoDB" id="9790723at2"/>
<comment type="caution">
    <text evidence="2">The sequence shown here is derived from an EMBL/GenBank/DDBJ whole genome shotgun (WGS) entry which is preliminary data.</text>
</comment>
<dbReference type="SUPFAM" id="SSF48317">
    <property type="entry name" value="Acid phosphatase/Vanadium-dependent haloperoxidase"/>
    <property type="match status" value="1"/>
</dbReference>
<evidence type="ECO:0000256" key="1">
    <source>
        <dbReference type="SAM" id="Phobius"/>
    </source>
</evidence>
<keyword evidence="1" id="KW-0812">Transmembrane</keyword>
<dbReference type="EMBL" id="ADLK01000006">
    <property type="protein sequence ID" value="KMW23207.1"/>
    <property type="molecule type" value="Genomic_DNA"/>
</dbReference>
<protein>
    <submittedName>
        <fullName evidence="2">Uncharacterized protein</fullName>
    </submittedName>
</protein>
<dbReference type="AlphaFoldDB" id="A0A0J9CDL4"/>
<evidence type="ECO:0000313" key="2">
    <source>
        <dbReference type="EMBL" id="KMW23207.1"/>
    </source>
</evidence>
<feature type="transmembrane region" description="Helical" evidence="1">
    <location>
        <begin position="81"/>
        <end position="102"/>
    </location>
</feature>
<accession>A0A0J9CDL4</accession>
<keyword evidence="1" id="KW-1133">Transmembrane helix</keyword>
<sequence length="221" mass="25922">MKGIKAFLYKYRHMWVLSYAFIYIPWFCYLEKTVTRNYHVMHVALDDFIPFNEYFIVPYMMWFLYVAGTILYFLFTNREDYYRICIFLFSGMTISLIICTFFRNGTDFRPVLEPGKNIFTTMVAALYRTDTPTNVFPSIHVYNSIGTHIAIMKSESLRKRPWIRACSGILMVSICLSTVFLKQHSVIDMIGAAIMAYVIYGIVYGYNWSAESKKVREKALG</sequence>
<name>A0A0J9CDL4_9FIRM</name>
<dbReference type="GeneID" id="93165358"/>
<proteinExistence type="predicted"/>
<dbReference type="InterPro" id="IPR036938">
    <property type="entry name" value="PAP2/HPO_sf"/>
</dbReference>